<dbReference type="PIRSF" id="PIRSF030561">
    <property type="entry name" value="UCP030561"/>
    <property type="match status" value="1"/>
</dbReference>
<evidence type="ECO:0000313" key="3">
    <source>
        <dbReference type="Proteomes" id="UP000323164"/>
    </source>
</evidence>
<keyword evidence="2" id="KW-0413">Isomerase</keyword>
<feature type="domain" description="SnoaL-like" evidence="1">
    <location>
        <begin position="7"/>
        <end position="105"/>
    </location>
</feature>
<dbReference type="InterPro" id="IPR008317">
    <property type="entry name" value="UCP030561"/>
</dbReference>
<dbReference type="GO" id="GO:0016853">
    <property type="term" value="F:isomerase activity"/>
    <property type="evidence" value="ECO:0007669"/>
    <property type="project" value="UniProtKB-KW"/>
</dbReference>
<gene>
    <name evidence="2" type="ORF">FW784_09335</name>
</gene>
<reference evidence="2 3" key="1">
    <citation type="submission" date="2019-08" db="EMBL/GenBank/DDBJ databases">
        <title>Draft genome sequence of Lysobacter sp. UKS-15.</title>
        <authorList>
            <person name="Im W.-T."/>
        </authorList>
    </citation>
    <scope>NUCLEOTIDE SEQUENCE [LARGE SCALE GENOMIC DNA]</scope>
    <source>
        <strain evidence="2 3">UKS-15</strain>
    </source>
</reference>
<dbReference type="AlphaFoldDB" id="A0A5D8Z8E2"/>
<dbReference type="InterPro" id="IPR032710">
    <property type="entry name" value="NTF2-like_dom_sf"/>
</dbReference>
<dbReference type="Proteomes" id="UP000323164">
    <property type="component" value="Unassembled WGS sequence"/>
</dbReference>
<accession>A0A5D8Z8E2</accession>
<evidence type="ECO:0000313" key="2">
    <source>
        <dbReference type="EMBL" id="TZF88914.1"/>
    </source>
</evidence>
<proteinExistence type="predicted"/>
<dbReference type="Gene3D" id="3.10.450.50">
    <property type="match status" value="1"/>
</dbReference>
<keyword evidence="3" id="KW-1185">Reference proteome</keyword>
<evidence type="ECO:0000259" key="1">
    <source>
        <dbReference type="Pfam" id="PF12680"/>
    </source>
</evidence>
<dbReference type="OrthoDB" id="9799296at2"/>
<dbReference type="SUPFAM" id="SSF54427">
    <property type="entry name" value="NTF2-like"/>
    <property type="match status" value="1"/>
</dbReference>
<dbReference type="Pfam" id="PF12680">
    <property type="entry name" value="SnoaL_2"/>
    <property type="match status" value="1"/>
</dbReference>
<protein>
    <submittedName>
        <fullName evidence="2">Steroid delta-isomerase</fullName>
    </submittedName>
</protein>
<comment type="caution">
    <text evidence="2">The sequence shown here is derived from an EMBL/GenBank/DDBJ whole genome shotgun (WGS) entry which is preliminary data.</text>
</comment>
<name>A0A5D8Z8E2_9GAMM</name>
<dbReference type="EMBL" id="VTRV01000095">
    <property type="protein sequence ID" value="TZF88914.1"/>
    <property type="molecule type" value="Genomic_DNA"/>
</dbReference>
<organism evidence="2 3">
    <name type="scientific">Cognatilysobacter lacus</name>
    <dbReference type="NCBI Taxonomy" id="1643323"/>
    <lineage>
        <taxon>Bacteria</taxon>
        <taxon>Pseudomonadati</taxon>
        <taxon>Pseudomonadota</taxon>
        <taxon>Gammaproteobacteria</taxon>
        <taxon>Lysobacterales</taxon>
        <taxon>Lysobacteraceae</taxon>
        <taxon>Cognatilysobacter</taxon>
    </lineage>
</organism>
<dbReference type="InterPro" id="IPR037401">
    <property type="entry name" value="SnoaL-like"/>
</dbReference>
<sequence length="111" mass="12332">MSPEAVVQRQFDAYNRHDLDAFMATYRDDARVWRMPATAPALDGGDAIRTFYRESRFNLPTLHAELVARTVLGGKVADHERVSGLGAEPVDALAVYEVVDGRIANVWLFGP</sequence>